<accession>A0AAD3NFQ3</accession>
<dbReference type="GO" id="GO:0008270">
    <property type="term" value="F:zinc ion binding"/>
    <property type="evidence" value="ECO:0007669"/>
    <property type="project" value="UniProtKB-KW"/>
</dbReference>
<evidence type="ECO:0000259" key="4">
    <source>
        <dbReference type="PROSITE" id="PS50114"/>
    </source>
</evidence>
<name>A0AAD3NFQ3_LATJO</name>
<keyword evidence="2" id="KW-0863">Zinc-finger</keyword>
<feature type="domain" description="GATA-type" evidence="4">
    <location>
        <begin position="68"/>
        <end position="95"/>
    </location>
</feature>
<organism evidence="5 6">
    <name type="scientific">Lates japonicus</name>
    <name type="common">Japanese lates</name>
    <dbReference type="NCBI Taxonomy" id="270547"/>
    <lineage>
        <taxon>Eukaryota</taxon>
        <taxon>Metazoa</taxon>
        <taxon>Chordata</taxon>
        <taxon>Craniata</taxon>
        <taxon>Vertebrata</taxon>
        <taxon>Euteleostomi</taxon>
        <taxon>Actinopterygii</taxon>
        <taxon>Neopterygii</taxon>
        <taxon>Teleostei</taxon>
        <taxon>Neoteleostei</taxon>
        <taxon>Acanthomorphata</taxon>
        <taxon>Carangaria</taxon>
        <taxon>Carangaria incertae sedis</taxon>
        <taxon>Centropomidae</taxon>
        <taxon>Lates</taxon>
    </lineage>
</organism>
<evidence type="ECO:0000313" key="6">
    <source>
        <dbReference type="Proteomes" id="UP001279410"/>
    </source>
</evidence>
<evidence type="ECO:0000256" key="3">
    <source>
        <dbReference type="SAM" id="MobiDB-lite"/>
    </source>
</evidence>
<evidence type="ECO:0000256" key="1">
    <source>
        <dbReference type="ARBA" id="ARBA00023242"/>
    </source>
</evidence>
<keyword evidence="6" id="KW-1185">Reference proteome</keyword>
<evidence type="ECO:0000313" key="5">
    <source>
        <dbReference type="EMBL" id="GLD73752.1"/>
    </source>
</evidence>
<sequence>MNGQNRPLIKPKRRLAWFHAARRRGSHCSSALCSVAAAAFQCSYPDIRQSGDKSSRGQRLLHSTAWLTTTTLWRRNANGDRCAAPCSLYYKLHSIKSLTQQLALCKAPAEVNPTLTMKKGGEYRQRATRKMSTNYKKAKRVSDSWGVFKSLRDKELLQRHSLAGHMSIGHLPAFQPRRTHAPYSPDTPVVRSHRTTPTW</sequence>
<dbReference type="GO" id="GO:0006355">
    <property type="term" value="P:regulation of DNA-templated transcription"/>
    <property type="evidence" value="ECO:0007669"/>
    <property type="project" value="InterPro"/>
</dbReference>
<dbReference type="GO" id="GO:0043565">
    <property type="term" value="F:sequence-specific DNA binding"/>
    <property type="evidence" value="ECO:0007669"/>
    <property type="project" value="InterPro"/>
</dbReference>
<evidence type="ECO:0000256" key="2">
    <source>
        <dbReference type="PROSITE-ProRule" id="PRU00094"/>
    </source>
</evidence>
<dbReference type="AlphaFoldDB" id="A0AAD3NFQ3"/>
<keyword evidence="2" id="KW-0862">Zinc</keyword>
<gene>
    <name evidence="5" type="ORF">AKAME5_002507700</name>
</gene>
<keyword evidence="1" id="KW-0539">Nucleus</keyword>
<comment type="caution">
    <text evidence="5">The sequence shown here is derived from an EMBL/GenBank/DDBJ whole genome shotgun (WGS) entry which is preliminary data.</text>
</comment>
<feature type="region of interest" description="Disordered" evidence="3">
    <location>
        <begin position="174"/>
        <end position="199"/>
    </location>
</feature>
<dbReference type="Proteomes" id="UP001279410">
    <property type="component" value="Unassembled WGS sequence"/>
</dbReference>
<dbReference type="Gene3D" id="3.30.50.10">
    <property type="entry name" value="Erythroid Transcription Factor GATA-1, subunit A"/>
    <property type="match status" value="1"/>
</dbReference>
<protein>
    <submittedName>
        <fullName evidence="5">Endothelial transcription factor GATA-2 isoform X1</fullName>
    </submittedName>
</protein>
<reference evidence="5" key="1">
    <citation type="submission" date="2022-08" db="EMBL/GenBank/DDBJ databases">
        <title>Genome sequencing of akame (Lates japonicus).</title>
        <authorList>
            <person name="Hashiguchi Y."/>
            <person name="Takahashi H."/>
        </authorList>
    </citation>
    <scope>NUCLEOTIDE SEQUENCE</scope>
    <source>
        <strain evidence="5">Kochi</strain>
    </source>
</reference>
<dbReference type="EMBL" id="BRZM01001791">
    <property type="protein sequence ID" value="GLD73752.1"/>
    <property type="molecule type" value="Genomic_DNA"/>
</dbReference>
<dbReference type="PROSITE" id="PS50114">
    <property type="entry name" value="GATA_ZN_FINGER_2"/>
    <property type="match status" value="1"/>
</dbReference>
<proteinExistence type="predicted"/>
<dbReference type="InterPro" id="IPR000679">
    <property type="entry name" value="Znf_GATA"/>
</dbReference>
<keyword evidence="2" id="KW-0479">Metal-binding</keyword>
<dbReference type="InterPro" id="IPR013088">
    <property type="entry name" value="Znf_NHR/GATA"/>
</dbReference>